<dbReference type="Proteomes" id="UP000536179">
    <property type="component" value="Unassembled WGS sequence"/>
</dbReference>
<name>A0A7W5E125_9BACT</name>
<evidence type="ECO:0000256" key="1">
    <source>
        <dbReference type="SAM" id="MobiDB-lite"/>
    </source>
</evidence>
<feature type="transmembrane region" description="Helical" evidence="2">
    <location>
        <begin position="177"/>
        <end position="197"/>
    </location>
</feature>
<feature type="transmembrane region" description="Helical" evidence="2">
    <location>
        <begin position="119"/>
        <end position="138"/>
    </location>
</feature>
<dbReference type="InterPro" id="IPR025576">
    <property type="entry name" value="YwiC"/>
</dbReference>
<dbReference type="EMBL" id="JACHXU010000014">
    <property type="protein sequence ID" value="MBB3208211.1"/>
    <property type="molecule type" value="Genomic_DNA"/>
</dbReference>
<feature type="transmembrane region" description="Helical" evidence="2">
    <location>
        <begin position="209"/>
        <end position="242"/>
    </location>
</feature>
<reference evidence="3 4" key="1">
    <citation type="submission" date="2020-08" db="EMBL/GenBank/DDBJ databases">
        <title>Genomic Encyclopedia of Type Strains, Phase III (KMG-III): the genomes of soil and plant-associated and newly described type strains.</title>
        <authorList>
            <person name="Whitman W."/>
        </authorList>
    </citation>
    <scope>NUCLEOTIDE SEQUENCE [LARGE SCALE GENOMIC DNA]</scope>
    <source>
        <strain evidence="3 4">CECT 8075</strain>
    </source>
</reference>
<accession>A0A7W5E125</accession>
<keyword evidence="2" id="KW-0812">Transmembrane</keyword>
<dbReference type="RefSeq" id="WP_315854624.1">
    <property type="nucleotide sequence ID" value="NZ_JACHXU010000014.1"/>
</dbReference>
<dbReference type="AlphaFoldDB" id="A0A7W5E125"/>
<sequence length="273" mass="27944">MSSTTAMPADSASSRPQSNASQSPGASAKLQPKEHGAYAILGIPMVTALVIAGPSVPGWCVVGASIAGFLAHEPLLVAAGHRGQRAKRATPAARGQLVALLGIATACGLIALFTGSNAVRLALAACALMAVSSFALGLNGQHRTLAGQMWGVVGLSIPCVPILLAGGVVPVHAFAVWSTWLIGFGATTMAVRGVIAAQKRRSKILHWSCLIAFSLLTGVLIAVGHSLAITVVPMLVMSVYLLLYPPPARHLKRVGWTLVGGTVASAAWMIVIA</sequence>
<feature type="transmembrane region" description="Helical" evidence="2">
    <location>
        <begin position="150"/>
        <end position="171"/>
    </location>
</feature>
<comment type="caution">
    <text evidence="3">The sequence shown here is derived from an EMBL/GenBank/DDBJ whole genome shotgun (WGS) entry which is preliminary data.</text>
</comment>
<evidence type="ECO:0000313" key="3">
    <source>
        <dbReference type="EMBL" id="MBB3208211.1"/>
    </source>
</evidence>
<proteinExistence type="predicted"/>
<organism evidence="3 4">
    <name type="scientific">Aporhodopirellula rubra</name>
    <dbReference type="NCBI Taxonomy" id="980271"/>
    <lineage>
        <taxon>Bacteria</taxon>
        <taxon>Pseudomonadati</taxon>
        <taxon>Planctomycetota</taxon>
        <taxon>Planctomycetia</taxon>
        <taxon>Pirellulales</taxon>
        <taxon>Pirellulaceae</taxon>
        <taxon>Aporhodopirellula</taxon>
    </lineage>
</organism>
<feature type="compositionally biased region" description="Polar residues" evidence="1">
    <location>
        <begin position="1"/>
        <end position="25"/>
    </location>
</feature>
<feature type="region of interest" description="Disordered" evidence="1">
    <location>
        <begin position="1"/>
        <end position="30"/>
    </location>
</feature>
<feature type="transmembrane region" description="Helical" evidence="2">
    <location>
        <begin position="92"/>
        <end position="113"/>
    </location>
</feature>
<keyword evidence="4" id="KW-1185">Reference proteome</keyword>
<evidence type="ECO:0008006" key="5">
    <source>
        <dbReference type="Google" id="ProtNLM"/>
    </source>
</evidence>
<dbReference type="Pfam" id="PF14256">
    <property type="entry name" value="YwiC"/>
    <property type="match status" value="1"/>
</dbReference>
<evidence type="ECO:0000256" key="2">
    <source>
        <dbReference type="SAM" id="Phobius"/>
    </source>
</evidence>
<evidence type="ECO:0000313" key="4">
    <source>
        <dbReference type="Proteomes" id="UP000536179"/>
    </source>
</evidence>
<keyword evidence="2" id="KW-0472">Membrane</keyword>
<feature type="transmembrane region" description="Helical" evidence="2">
    <location>
        <begin position="254"/>
        <end position="272"/>
    </location>
</feature>
<gene>
    <name evidence="3" type="ORF">FHS27_004038</name>
</gene>
<feature type="transmembrane region" description="Helical" evidence="2">
    <location>
        <begin position="37"/>
        <end position="56"/>
    </location>
</feature>
<keyword evidence="2" id="KW-1133">Transmembrane helix</keyword>
<protein>
    <recommendedName>
        <fullName evidence="5">YwiC-like protein</fullName>
    </recommendedName>
</protein>